<keyword evidence="4" id="KW-1185">Reference proteome</keyword>
<dbReference type="EMBL" id="BA000030">
    <property type="protein sequence ID" value="BAC72202.1"/>
    <property type="molecule type" value="Genomic_DNA"/>
</dbReference>
<dbReference type="eggNOG" id="COG1595">
    <property type="taxonomic scope" value="Bacteria"/>
</dbReference>
<dbReference type="HOGENOM" id="CLU_539599_0_0_11"/>
<gene>
    <name evidence="3" type="ORF">SAVERM_4490</name>
</gene>
<name>Q82EX3_STRAW</name>
<dbReference type="InterPro" id="IPR034768">
    <property type="entry name" value="4FE4S_WBL"/>
</dbReference>
<sequence length="584" mass="61648">MTVPRSRAPRPLNGRTVDVRVNVVSRHCVRAPMALQMRCVRLTECFKVPRDQGSPRGTTKMRMASHTTLPAMPAPPARGPVRAYVPDAALPCRRRPDVFQHPLLENAEAVRGGTPQQRRQYLILLRTARDLCASCPLWAECLQDAVAHAEPSGYTAATTADDRRRLRLALGLGDENGDLPVREAAGPGCMSVPRRLARLRSRTSDATALRPADPALPELERVLDAFDTLQDQLASGQDLLAAGPSDTDAPESLQSHIRPGSRRSRTPRESRNEEPMAAAEAGQRIVFSLTDPAQAVRQAVLGPLIRSALPALVSVEQLAAMLLTVPGGGITPETLRDIREVRTAVTSMLPDDAPDHGGTEGTEGTEGTAGTADAAGPNGAVGAAGVAGGGTVPLALLRPLTGSVSVELAMSDPVAALRRDFLEPLLRDLLSSLANIEKVATMLAATSDRTAGPGDGADDAPLETVRAALRELTSRLPHLGSHTAPAALRPPPHPSEGGHDRRAASVPSIRAAVERAAETFPGAFSARDVLRTLPAGVYGDPAKTISNVLSAMVKSGHLQRLSRGTYTRDRGPGPADGQERAKSA</sequence>
<feature type="compositionally biased region" description="Basic and acidic residues" evidence="1">
    <location>
        <begin position="566"/>
        <end position="584"/>
    </location>
</feature>
<dbReference type="PROSITE" id="PS51674">
    <property type="entry name" value="4FE4S_WBL"/>
    <property type="match status" value="1"/>
</dbReference>
<accession>Q82EX3</accession>
<reference evidence="3 4" key="1">
    <citation type="journal article" date="2001" name="Proc. Natl. Acad. Sci. U.S.A.">
        <title>Genome sequence of an industrial microorganism Streptomyces avermitilis: deducing the ability of producing secondary metabolites.</title>
        <authorList>
            <person name="Omura S."/>
            <person name="Ikeda H."/>
            <person name="Ishikawa J."/>
            <person name="Hanamoto A."/>
            <person name="Takahashi C."/>
            <person name="Shinose M."/>
            <person name="Takahashi Y."/>
            <person name="Horikawa H."/>
            <person name="Nakazawa H."/>
            <person name="Osonoe T."/>
            <person name="Kikuchi H."/>
            <person name="Shiba T."/>
            <person name="Sakaki Y."/>
            <person name="Hattori M."/>
        </authorList>
    </citation>
    <scope>NUCLEOTIDE SEQUENCE [LARGE SCALE GENOMIC DNA]</scope>
    <source>
        <strain evidence="4">ATCC 31267 / DSM 46492 / JCM 5070 / NBRC 14893 / NCIMB 12804 / NRRL 8165 / MA-4680</strain>
    </source>
</reference>
<dbReference type="Proteomes" id="UP000000428">
    <property type="component" value="Chromosome"/>
</dbReference>
<dbReference type="Pfam" id="PF02467">
    <property type="entry name" value="Whib"/>
    <property type="match status" value="1"/>
</dbReference>
<organism evidence="3 4">
    <name type="scientific">Streptomyces avermitilis (strain ATCC 31267 / DSM 46492 / JCM 5070 / NBRC 14893 / NCIMB 12804 / NRRL 8165 / MA-4680)</name>
    <dbReference type="NCBI Taxonomy" id="227882"/>
    <lineage>
        <taxon>Bacteria</taxon>
        <taxon>Bacillati</taxon>
        <taxon>Actinomycetota</taxon>
        <taxon>Actinomycetes</taxon>
        <taxon>Kitasatosporales</taxon>
        <taxon>Streptomycetaceae</taxon>
        <taxon>Streptomyces</taxon>
    </lineage>
</organism>
<dbReference type="KEGG" id="sma:SAVERM_4490"/>
<evidence type="ECO:0000313" key="4">
    <source>
        <dbReference type="Proteomes" id="UP000000428"/>
    </source>
</evidence>
<dbReference type="AlphaFoldDB" id="Q82EX3"/>
<feature type="region of interest" description="Disordered" evidence="1">
    <location>
        <begin position="561"/>
        <end position="584"/>
    </location>
</feature>
<evidence type="ECO:0000259" key="2">
    <source>
        <dbReference type="PROSITE" id="PS51674"/>
    </source>
</evidence>
<protein>
    <recommendedName>
        <fullName evidence="2">4Fe-4S Wbl-type domain-containing protein</fullName>
    </recommendedName>
</protein>
<feature type="domain" description="4Fe-4S Wbl-type" evidence="2">
    <location>
        <begin position="91"/>
        <end position="165"/>
    </location>
</feature>
<feature type="compositionally biased region" description="Low complexity" evidence="1">
    <location>
        <begin position="365"/>
        <end position="375"/>
    </location>
</feature>
<evidence type="ECO:0000313" key="3">
    <source>
        <dbReference type="EMBL" id="BAC72202.1"/>
    </source>
</evidence>
<feature type="region of interest" description="Disordered" evidence="1">
    <location>
        <begin position="239"/>
        <end position="278"/>
    </location>
</feature>
<reference evidence="3 4" key="2">
    <citation type="journal article" date="2003" name="Nat. Biotechnol.">
        <title>Complete genome sequence and comparative analysis of the industrial microorganism Streptomyces avermitilis.</title>
        <authorList>
            <person name="Ikeda H."/>
            <person name="Ishikawa J."/>
            <person name="Hanamoto A."/>
            <person name="Shinose M."/>
            <person name="Kikuchi H."/>
            <person name="Shiba T."/>
            <person name="Sakaki Y."/>
            <person name="Hattori M."/>
            <person name="Omura S."/>
        </authorList>
    </citation>
    <scope>NUCLEOTIDE SEQUENCE [LARGE SCALE GENOMIC DNA]</scope>
    <source>
        <strain evidence="4">ATCC 31267 / DSM 46492 / JCM 5070 / NBRC 14893 / NCIMB 12804 / NRRL 8165 / MA-4680</strain>
    </source>
</reference>
<reference evidence="3 4" key="3">
    <citation type="journal article" date="2014" name="J. Ind. Microbiol. Biotechnol.">
        <title>Genome mining of the Streptomyces avermitilis genome and development of genome-minimized hosts for heterologous expression of biosynthetic gene clusters.</title>
        <authorList>
            <person name="Ikeda H."/>
            <person name="Shin-ya K."/>
            <person name="Omura S."/>
        </authorList>
    </citation>
    <scope>NUCLEOTIDE SEQUENCE [LARGE SCALE GENOMIC DNA]</scope>
    <source>
        <strain evidence="4">ATCC 31267 / DSM 46492 / JCM 5070 / NBRC 14893 / NCIMB 12804 / NRRL 8165 / MA-4680</strain>
    </source>
</reference>
<feature type="region of interest" description="Disordered" evidence="1">
    <location>
        <begin position="348"/>
        <end position="375"/>
    </location>
</feature>
<proteinExistence type="predicted"/>
<feature type="region of interest" description="Disordered" evidence="1">
    <location>
        <begin position="478"/>
        <end position="504"/>
    </location>
</feature>
<evidence type="ECO:0000256" key="1">
    <source>
        <dbReference type="SAM" id="MobiDB-lite"/>
    </source>
</evidence>